<keyword evidence="2" id="KW-1185">Reference proteome</keyword>
<gene>
    <name evidence="1" type="ORF">P5673_024285</name>
</gene>
<dbReference type="Proteomes" id="UP001249851">
    <property type="component" value="Unassembled WGS sequence"/>
</dbReference>
<name>A0AAD9Q3X4_ACRCE</name>
<comment type="caution">
    <text evidence="1">The sequence shown here is derived from an EMBL/GenBank/DDBJ whole genome shotgun (WGS) entry which is preliminary data.</text>
</comment>
<sequence>MKTQHRLLRSDQNPVEDGLLFGTELGKSVKDLSESSKVTSKAGGRGTIAIQAERWISKVTTEKPTLPASTLVTSQGRKMEMCSGEC</sequence>
<evidence type="ECO:0000313" key="2">
    <source>
        <dbReference type="Proteomes" id="UP001249851"/>
    </source>
</evidence>
<protein>
    <submittedName>
        <fullName evidence="1">Uncharacterized protein</fullName>
    </submittedName>
</protein>
<organism evidence="1 2">
    <name type="scientific">Acropora cervicornis</name>
    <name type="common">Staghorn coral</name>
    <dbReference type="NCBI Taxonomy" id="6130"/>
    <lineage>
        <taxon>Eukaryota</taxon>
        <taxon>Metazoa</taxon>
        <taxon>Cnidaria</taxon>
        <taxon>Anthozoa</taxon>
        <taxon>Hexacorallia</taxon>
        <taxon>Scleractinia</taxon>
        <taxon>Astrocoeniina</taxon>
        <taxon>Acroporidae</taxon>
        <taxon>Acropora</taxon>
    </lineage>
</organism>
<accession>A0AAD9Q3X4</accession>
<reference evidence="1" key="1">
    <citation type="journal article" date="2023" name="G3 (Bethesda)">
        <title>Whole genome assembly and annotation of the endangered Caribbean coral Acropora cervicornis.</title>
        <authorList>
            <person name="Selwyn J.D."/>
            <person name="Vollmer S.V."/>
        </authorList>
    </citation>
    <scope>NUCLEOTIDE SEQUENCE</scope>
    <source>
        <strain evidence="1">K2</strain>
    </source>
</reference>
<dbReference type="AlphaFoldDB" id="A0AAD9Q3X4"/>
<proteinExistence type="predicted"/>
<dbReference type="EMBL" id="JARQWQ010000071">
    <property type="protein sequence ID" value="KAK2554280.1"/>
    <property type="molecule type" value="Genomic_DNA"/>
</dbReference>
<evidence type="ECO:0000313" key="1">
    <source>
        <dbReference type="EMBL" id="KAK2554280.1"/>
    </source>
</evidence>
<reference evidence="1" key="2">
    <citation type="journal article" date="2023" name="Science">
        <title>Genomic signatures of disease resistance in endangered staghorn corals.</title>
        <authorList>
            <person name="Vollmer S.V."/>
            <person name="Selwyn J.D."/>
            <person name="Despard B.A."/>
            <person name="Roesel C.L."/>
        </authorList>
    </citation>
    <scope>NUCLEOTIDE SEQUENCE</scope>
    <source>
        <strain evidence="1">K2</strain>
    </source>
</reference>